<dbReference type="SUPFAM" id="SSF56059">
    <property type="entry name" value="Glutathione synthetase ATP-binding domain-like"/>
    <property type="match status" value="1"/>
</dbReference>
<dbReference type="PROSITE" id="PS50975">
    <property type="entry name" value="ATP_GRASP"/>
    <property type="match status" value="1"/>
</dbReference>
<proteinExistence type="predicted"/>
<evidence type="ECO:0000313" key="7">
    <source>
        <dbReference type="EMBL" id="VFK33964.1"/>
    </source>
</evidence>
<dbReference type="InterPro" id="IPR020561">
    <property type="entry name" value="PRibGlycinamid_synth_ATP-grasp"/>
</dbReference>
<dbReference type="Pfam" id="PF01071">
    <property type="entry name" value="GARS_A"/>
    <property type="match status" value="1"/>
</dbReference>
<keyword evidence="3 4" id="KW-0067">ATP-binding</keyword>
<accession>A0A450XXC5</accession>
<evidence type="ECO:0000256" key="4">
    <source>
        <dbReference type="PROSITE-ProRule" id="PRU00409"/>
    </source>
</evidence>
<dbReference type="SMART" id="SM01209">
    <property type="entry name" value="GARS_A"/>
    <property type="match status" value="1"/>
</dbReference>
<feature type="domain" description="ATP-grasp" evidence="5">
    <location>
        <begin position="108"/>
        <end position="299"/>
    </location>
</feature>
<evidence type="ECO:0000256" key="2">
    <source>
        <dbReference type="ARBA" id="ARBA00022741"/>
    </source>
</evidence>
<dbReference type="PANTHER" id="PTHR43585">
    <property type="entry name" value="FUMIPYRROLE BIOSYNTHESIS PROTEIN C"/>
    <property type="match status" value="1"/>
</dbReference>
<evidence type="ECO:0000259" key="5">
    <source>
        <dbReference type="PROSITE" id="PS50975"/>
    </source>
</evidence>
<dbReference type="InterPro" id="IPR052032">
    <property type="entry name" value="ATP-dep_AA_Ligase"/>
</dbReference>
<organism evidence="7">
    <name type="scientific">Candidatus Kentrum sp. MB</name>
    <dbReference type="NCBI Taxonomy" id="2138164"/>
    <lineage>
        <taxon>Bacteria</taxon>
        <taxon>Pseudomonadati</taxon>
        <taxon>Pseudomonadota</taxon>
        <taxon>Gammaproteobacteria</taxon>
        <taxon>Candidatus Kentrum</taxon>
    </lineage>
</organism>
<dbReference type="GO" id="GO:0016874">
    <property type="term" value="F:ligase activity"/>
    <property type="evidence" value="ECO:0007669"/>
    <property type="project" value="UniProtKB-KW"/>
</dbReference>
<dbReference type="EMBL" id="CAADFQ010000057">
    <property type="protein sequence ID" value="VFK33964.1"/>
    <property type="molecule type" value="Genomic_DNA"/>
</dbReference>
<dbReference type="GO" id="GO:0046872">
    <property type="term" value="F:metal ion binding"/>
    <property type="evidence" value="ECO:0007669"/>
    <property type="project" value="InterPro"/>
</dbReference>
<dbReference type="InterPro" id="IPR011761">
    <property type="entry name" value="ATP-grasp"/>
</dbReference>
<keyword evidence="2 4" id="KW-0547">Nucleotide-binding</keyword>
<keyword evidence="1" id="KW-0436">Ligase</keyword>
<dbReference type="InterPro" id="IPR016185">
    <property type="entry name" value="PreATP-grasp_dom_sf"/>
</dbReference>
<dbReference type="EMBL" id="CAADGH010000061">
    <property type="protein sequence ID" value="VFK76527.1"/>
    <property type="molecule type" value="Genomic_DNA"/>
</dbReference>
<sequence>MKRILIAGGGYADIPLILAAKSLGFYTITSGNRTEDLGHRYADETRLVDFSDKEAMLGIARALDIDAICACCNDFSALSCAYVAEHMGLPGHDPYHTAKILHHKDLYRAFAKEHGIPSPKAEGFSSLETAVRGMDGFQFPVIIKPVDLSGGKGISRIERFDDGRVALEKAFAWSRARRVVIEEFIDGNRHGLSTFVRDGKVVFFFNDNEHYFLNPYLVSAASTPSMAPKSIAIRLCDYVEKLASILSLGAGIVHLQYILRDDEPFIIEICRRAPGDLYTRFVSHATGVDYPTFIVRAATGMDCRQLTQTEPGGAYARHCVMARAPGRVRDVSVAPSIETQIIDSLMWWNQGDIIEDHLTQKLGIVFLKFDSTAEMLDKTEQMQELIRVRLE</sequence>
<dbReference type="Gene3D" id="3.30.470.20">
    <property type="entry name" value="ATP-grasp fold, B domain"/>
    <property type="match status" value="1"/>
</dbReference>
<dbReference type="SUPFAM" id="SSF52440">
    <property type="entry name" value="PreATP-grasp domain"/>
    <property type="match status" value="1"/>
</dbReference>
<dbReference type="GO" id="GO:0005524">
    <property type="term" value="F:ATP binding"/>
    <property type="evidence" value="ECO:0007669"/>
    <property type="project" value="UniProtKB-UniRule"/>
</dbReference>
<protein>
    <submittedName>
        <fullName evidence="7">Biotin carboxylase</fullName>
    </submittedName>
</protein>
<evidence type="ECO:0000313" key="8">
    <source>
        <dbReference type="EMBL" id="VFK76527.1"/>
    </source>
</evidence>
<dbReference type="EMBL" id="CAADFO010000042">
    <property type="protein sequence ID" value="VFK28826.1"/>
    <property type="molecule type" value="Genomic_DNA"/>
</dbReference>
<dbReference type="AlphaFoldDB" id="A0A450XXC5"/>
<dbReference type="InterPro" id="IPR013815">
    <property type="entry name" value="ATP_grasp_subdomain_1"/>
</dbReference>
<dbReference type="Gene3D" id="3.40.50.20">
    <property type="match status" value="1"/>
</dbReference>
<evidence type="ECO:0000256" key="3">
    <source>
        <dbReference type="ARBA" id="ARBA00022840"/>
    </source>
</evidence>
<name>A0A450XXC5_9GAMM</name>
<dbReference type="PANTHER" id="PTHR43585:SF2">
    <property type="entry name" value="ATP-GRASP ENZYME FSQD"/>
    <property type="match status" value="1"/>
</dbReference>
<evidence type="ECO:0000313" key="6">
    <source>
        <dbReference type="EMBL" id="VFK28826.1"/>
    </source>
</evidence>
<gene>
    <name evidence="6" type="ORF">BECKMB1821G_GA0114241_10429</name>
    <name evidence="8" type="ORF">BECKMB1821H_GA0114242_106110</name>
    <name evidence="7" type="ORF">BECKMB1821I_GA0114274_105711</name>
</gene>
<dbReference type="Gene3D" id="3.30.1490.20">
    <property type="entry name" value="ATP-grasp fold, A domain"/>
    <property type="match status" value="1"/>
</dbReference>
<evidence type="ECO:0000256" key="1">
    <source>
        <dbReference type="ARBA" id="ARBA00022598"/>
    </source>
</evidence>
<reference evidence="7" key="1">
    <citation type="submission" date="2019-02" db="EMBL/GenBank/DDBJ databases">
        <authorList>
            <person name="Gruber-Vodicka R. H."/>
            <person name="Seah K. B. B."/>
        </authorList>
    </citation>
    <scope>NUCLEOTIDE SEQUENCE</scope>
    <source>
        <strain evidence="6">BECK_BZ197</strain>
        <strain evidence="8">BECK_BZ198</strain>
        <strain evidence="7">BECK_BZ199</strain>
    </source>
</reference>